<evidence type="ECO:0000313" key="3">
    <source>
        <dbReference type="Proteomes" id="UP000187412"/>
    </source>
</evidence>
<dbReference type="Pfam" id="PF03417">
    <property type="entry name" value="AAT"/>
    <property type="match status" value="1"/>
</dbReference>
<dbReference type="PANTHER" id="PTHR34180">
    <property type="entry name" value="PEPTIDASE C45"/>
    <property type="match status" value="1"/>
</dbReference>
<dbReference type="EMBL" id="MPTB01000050">
    <property type="protein sequence ID" value="OMD40661.1"/>
    <property type="molecule type" value="Genomic_DNA"/>
</dbReference>
<dbReference type="CDD" id="cd01935">
    <property type="entry name" value="Ntn_CGH_like"/>
    <property type="match status" value="1"/>
</dbReference>
<protein>
    <submittedName>
        <fullName evidence="2">Peptidase C45</fullName>
    </submittedName>
</protein>
<dbReference type="Proteomes" id="UP000187412">
    <property type="component" value="Unassembled WGS sequence"/>
</dbReference>
<dbReference type="SUPFAM" id="SSF56235">
    <property type="entry name" value="N-terminal nucleophile aminohydrolases (Ntn hydrolases)"/>
    <property type="match status" value="1"/>
</dbReference>
<name>A0ABX3GYM6_PAEBO</name>
<keyword evidence="3" id="KW-1185">Reference proteome</keyword>
<comment type="caution">
    <text evidence="2">The sequence shown here is derived from an EMBL/GenBank/DDBJ whole genome shotgun (WGS) entry which is preliminary data.</text>
</comment>
<dbReference type="InterPro" id="IPR029055">
    <property type="entry name" value="Ntn_hydrolases_N"/>
</dbReference>
<dbReference type="PANTHER" id="PTHR34180:SF1">
    <property type="entry name" value="BETA-ALANYL-DOPAMINE_CARCININE HYDROLASE"/>
    <property type="match status" value="1"/>
</dbReference>
<proteinExistence type="predicted"/>
<sequence length="368" mass="41398">MKKTTAYYKTFEGDSYQIGVLLGKWALSKPEMLKAMLLPPKVYPQKKLEEITELLDQYCSGINEEIQGFADTVGIERGQALFYAMTYLERGCSLIAAMPAKTQEGHTILARNYEFSDVMEELCFSYTQPTGKYKHLGSMINLFGRGDGMNECGLAVAQASCGMPVGNFEGGQKAEVSGLQFWAVIRGILENCQNVKEAVNYCMEVPIGYNMNLMLADKSGEIALFECIDGHKANKLLDGQTEESFLSATNHAVLTELKSFEKVILENSMIRNDLIVHFSHAREKFTKTDIKQLLSSPYPNGLCCHYYGDFFGTLRSMIFDVTAGQVEMTFGSPQQNDWQLFTFASQKDMEFSVQLPYEQTPKNFYNIL</sequence>
<accession>A0ABX3GYM6</accession>
<feature type="domain" description="Peptidase C45 hydrolase" evidence="1">
    <location>
        <begin position="103"/>
        <end position="334"/>
    </location>
</feature>
<organism evidence="2 3">
    <name type="scientific">Paenibacillus borealis</name>
    <dbReference type="NCBI Taxonomy" id="160799"/>
    <lineage>
        <taxon>Bacteria</taxon>
        <taxon>Bacillati</taxon>
        <taxon>Bacillota</taxon>
        <taxon>Bacilli</taxon>
        <taxon>Bacillales</taxon>
        <taxon>Paenibacillaceae</taxon>
        <taxon>Paenibacillus</taxon>
    </lineage>
</organism>
<evidence type="ECO:0000313" key="2">
    <source>
        <dbReference type="EMBL" id="OMD40661.1"/>
    </source>
</evidence>
<dbReference type="Gene3D" id="3.60.60.10">
    <property type="entry name" value="Penicillin V Acylase, Chain A"/>
    <property type="match status" value="1"/>
</dbReference>
<gene>
    <name evidence="2" type="ORF">BSK56_28375</name>
</gene>
<dbReference type="NCBIfam" id="NF040521">
    <property type="entry name" value="C45_proenzyme"/>
    <property type="match status" value="1"/>
</dbReference>
<reference evidence="2 3" key="1">
    <citation type="submission" date="2016-10" db="EMBL/GenBank/DDBJ databases">
        <title>Paenibacillus species isolates.</title>
        <authorList>
            <person name="Beno S.M."/>
        </authorList>
    </citation>
    <scope>NUCLEOTIDE SEQUENCE [LARGE SCALE GENOMIC DNA]</scope>
    <source>
        <strain evidence="2 3">FSL H7-0744</strain>
    </source>
</reference>
<dbReference type="InterPro" id="IPR047794">
    <property type="entry name" value="C45_proenzyme-like"/>
</dbReference>
<evidence type="ECO:0000259" key="1">
    <source>
        <dbReference type="Pfam" id="PF03417"/>
    </source>
</evidence>
<dbReference type="InterPro" id="IPR005079">
    <property type="entry name" value="Peptidase_C45_hydrolase"/>
</dbReference>
<dbReference type="InterPro" id="IPR047801">
    <property type="entry name" value="Peptidase_C45"/>
</dbReference>